<name>A0A427XIL4_9TREE</name>
<comment type="pathway">
    <text evidence="2">Protein modification; protein glycosylation.</text>
</comment>
<reference evidence="13 14" key="1">
    <citation type="submission" date="2018-11" db="EMBL/GenBank/DDBJ databases">
        <title>Genome sequence of Apiotrichum porosum DSM 27194.</title>
        <authorList>
            <person name="Aliyu H."/>
            <person name="Gorte O."/>
            <person name="Ochsenreither K."/>
        </authorList>
    </citation>
    <scope>NUCLEOTIDE SEQUENCE [LARGE SCALE GENOMIC DNA]</scope>
    <source>
        <strain evidence="13 14">DSM 27194</strain>
    </source>
</reference>
<evidence type="ECO:0000256" key="2">
    <source>
        <dbReference type="ARBA" id="ARBA00004922"/>
    </source>
</evidence>
<evidence type="ECO:0000256" key="10">
    <source>
        <dbReference type="ARBA" id="ARBA00023136"/>
    </source>
</evidence>
<keyword evidence="6 13" id="KW-0808">Transferase</keyword>
<evidence type="ECO:0000256" key="5">
    <source>
        <dbReference type="ARBA" id="ARBA00022676"/>
    </source>
</evidence>
<dbReference type="SUPFAM" id="SSF53756">
    <property type="entry name" value="UDP-Glycosyltransferase/glycogen phosphorylase"/>
    <property type="match status" value="1"/>
</dbReference>
<keyword evidence="10 12" id="KW-0472">Membrane</keyword>
<comment type="caution">
    <text evidence="13">The sequence shown here is derived from an EMBL/GenBank/DDBJ whole genome shotgun (WGS) entry which is preliminary data.</text>
</comment>
<organism evidence="13 14">
    <name type="scientific">Apiotrichum porosum</name>
    <dbReference type="NCBI Taxonomy" id="105984"/>
    <lineage>
        <taxon>Eukaryota</taxon>
        <taxon>Fungi</taxon>
        <taxon>Dikarya</taxon>
        <taxon>Basidiomycota</taxon>
        <taxon>Agaricomycotina</taxon>
        <taxon>Tremellomycetes</taxon>
        <taxon>Trichosporonales</taxon>
        <taxon>Trichosporonaceae</taxon>
        <taxon>Apiotrichum</taxon>
    </lineage>
</organism>
<dbReference type="STRING" id="105984.A0A427XIL4"/>
<evidence type="ECO:0000256" key="8">
    <source>
        <dbReference type="ARBA" id="ARBA00022824"/>
    </source>
</evidence>
<dbReference type="EC" id="2.4.1.142" evidence="3"/>
<dbReference type="EMBL" id="RSCE01000012">
    <property type="protein sequence ID" value="RSH78614.1"/>
    <property type="molecule type" value="Genomic_DNA"/>
</dbReference>
<evidence type="ECO:0000256" key="6">
    <source>
        <dbReference type="ARBA" id="ARBA00022679"/>
    </source>
</evidence>
<evidence type="ECO:0000313" key="13">
    <source>
        <dbReference type="EMBL" id="RSH78614.1"/>
    </source>
</evidence>
<sequence>MAVFPGEPQSSGFPVWQVCAVLASLVGPPLLAIGLYARHVKKRPSRHRTATVLVLGDIGRSPRMMYHAESLARAGWETHLVGYGDTTPIPSLLETPRVHLHHLHNPPSLLLRLPWVLRAPIRVVTQVFSVMYICVFKIPCNTEILLVQNPPSIPTLLLAQIISNTTRTKLIIDWHNTGYSILAMRLGESSPIVRIAKWFERTFGREAYCHLFVTYALQKFLVNEWHLQGRSVVLHDRPPSQFQHTEISAQLSLWRRIGPAIDPPLPKRLHTTDIRRTGFTEMTPDGPALRPDRPAFILSATSWTADEDFSILLTALDSYQAVKTSGVSDLPGIAMIITGRGELRAEFERQVAKREKAGLWPDICVRCMFLSARDYPLLLGCGDLGISMHQSSSGRDLPMKVVDMFGSGMPVLARGFACIDELVKDGKNGRVFDNEAELGAQLIDTLVGFPHAPKLEALKEYFKPKFPSSPGRRVTAPGKEVEWSSWDDNWDAVMKRGVLDFRRAE</sequence>
<evidence type="ECO:0000256" key="3">
    <source>
        <dbReference type="ARBA" id="ARBA00012611"/>
    </source>
</evidence>
<dbReference type="InterPro" id="IPR026051">
    <property type="entry name" value="ALG1-like"/>
</dbReference>
<comment type="function">
    <text evidence="11">Participates in the formation of the lipid-linked precursor oligosaccharide for N-glycosylation. Involved in assembling the dolichol-pyrophosphate-GlcNAc(2)-Man(5) intermediate on the cytoplasmic surface of the ER.</text>
</comment>
<dbReference type="Gene3D" id="3.40.50.2000">
    <property type="entry name" value="Glycogen Phosphorylase B"/>
    <property type="match status" value="1"/>
</dbReference>
<dbReference type="OrthoDB" id="614844at2759"/>
<comment type="subcellular location">
    <subcellularLocation>
        <location evidence="1">Endoplasmic reticulum membrane</location>
        <topology evidence="1">Single-pass membrane protein</topology>
    </subcellularLocation>
</comment>
<keyword evidence="9 12" id="KW-1133">Transmembrane helix</keyword>
<accession>A0A427XIL4</accession>
<protein>
    <recommendedName>
        <fullName evidence="4">Chitobiosyldiphosphodolichol beta-mannosyltransferase</fullName>
        <ecNumber evidence="3">2.4.1.142</ecNumber>
    </recommendedName>
</protein>
<evidence type="ECO:0000256" key="11">
    <source>
        <dbReference type="ARBA" id="ARBA00024899"/>
    </source>
</evidence>
<evidence type="ECO:0000256" key="7">
    <source>
        <dbReference type="ARBA" id="ARBA00022692"/>
    </source>
</evidence>
<dbReference type="GO" id="GO:0004578">
    <property type="term" value="F:chitobiosyldiphosphodolichol beta-mannosyltransferase activity"/>
    <property type="evidence" value="ECO:0007669"/>
    <property type="project" value="UniProtKB-EC"/>
</dbReference>
<evidence type="ECO:0000256" key="12">
    <source>
        <dbReference type="SAM" id="Phobius"/>
    </source>
</evidence>
<keyword evidence="14" id="KW-1185">Reference proteome</keyword>
<dbReference type="Proteomes" id="UP000279236">
    <property type="component" value="Unassembled WGS sequence"/>
</dbReference>
<feature type="transmembrane region" description="Helical" evidence="12">
    <location>
        <begin position="15"/>
        <end position="37"/>
    </location>
</feature>
<proteinExistence type="predicted"/>
<gene>
    <name evidence="13" type="primary">ALG1</name>
    <name evidence="13" type="ORF">EHS24_002343</name>
</gene>
<evidence type="ECO:0000256" key="1">
    <source>
        <dbReference type="ARBA" id="ARBA00004389"/>
    </source>
</evidence>
<evidence type="ECO:0000256" key="9">
    <source>
        <dbReference type="ARBA" id="ARBA00022989"/>
    </source>
</evidence>
<keyword evidence="5 13" id="KW-0328">Glycosyltransferase</keyword>
<evidence type="ECO:0000256" key="4">
    <source>
        <dbReference type="ARBA" id="ARBA00015841"/>
    </source>
</evidence>
<dbReference type="GeneID" id="39586886"/>
<keyword evidence="8" id="KW-0256">Endoplasmic reticulum</keyword>
<dbReference type="GO" id="GO:0005789">
    <property type="term" value="C:endoplasmic reticulum membrane"/>
    <property type="evidence" value="ECO:0007669"/>
    <property type="project" value="UniProtKB-SubCell"/>
</dbReference>
<dbReference type="RefSeq" id="XP_028473761.1">
    <property type="nucleotide sequence ID" value="XM_028618083.1"/>
</dbReference>
<keyword evidence="7 12" id="KW-0812">Transmembrane</keyword>
<dbReference type="AlphaFoldDB" id="A0A427XIL4"/>
<evidence type="ECO:0000313" key="14">
    <source>
        <dbReference type="Proteomes" id="UP000279236"/>
    </source>
</evidence>
<dbReference type="PANTHER" id="PTHR13036">
    <property type="entry name" value="BETA1,4 MANNOSYLTRANSFERASE"/>
    <property type="match status" value="1"/>
</dbReference>
<dbReference type="PANTHER" id="PTHR13036:SF0">
    <property type="entry name" value="CHITOBIOSYLDIPHOSPHODOLICHOL BETA-MANNOSYLTRANSFERASE"/>
    <property type="match status" value="1"/>
</dbReference>